<name>A0A128EKS4_9BACT</name>
<keyword evidence="1" id="KW-1133">Transmembrane helix</keyword>
<keyword evidence="1" id="KW-0812">Transmembrane</keyword>
<dbReference type="AlphaFoldDB" id="A0A128EKS4"/>
<gene>
    <name evidence="2" type="ORF">ERS672216_01952</name>
</gene>
<sequence length="110" mass="13174">MELKSSVCNIDMFEASIRKKHVVIHSTPDLIAIGKIYIYQMETDDKKMIVKFDDKEKSSHKKWLFISVMLFVFSFVLIYILNTDEVMAKQKRKKDKEEKLKQKRNSLWQK</sequence>
<accession>A0A128EKS4</accession>
<dbReference type="Proteomes" id="UP000069632">
    <property type="component" value="Unassembled WGS sequence"/>
</dbReference>
<keyword evidence="1" id="KW-0472">Membrane</keyword>
<proteinExistence type="predicted"/>
<organism evidence="2 3">
    <name type="scientific">Campylobacter geochelonis</name>
    <dbReference type="NCBI Taxonomy" id="1780362"/>
    <lineage>
        <taxon>Bacteria</taxon>
        <taxon>Pseudomonadati</taxon>
        <taxon>Campylobacterota</taxon>
        <taxon>Epsilonproteobacteria</taxon>
        <taxon>Campylobacterales</taxon>
        <taxon>Campylobacteraceae</taxon>
        <taxon>Campylobacter</taxon>
    </lineage>
</organism>
<reference evidence="2 3" key="1">
    <citation type="submission" date="2016-02" db="EMBL/GenBank/DDBJ databases">
        <authorList>
            <consortium name="Pathogen Informatics"/>
        </authorList>
    </citation>
    <scope>NUCLEOTIDE SEQUENCE [LARGE SCALE GENOMIC DNA]</scope>
    <source>
        <strain evidence="2 3">RC20</strain>
    </source>
</reference>
<feature type="transmembrane region" description="Helical" evidence="1">
    <location>
        <begin position="63"/>
        <end position="82"/>
    </location>
</feature>
<protein>
    <submittedName>
        <fullName evidence="2">Uncharacterized protein</fullName>
    </submittedName>
</protein>
<evidence type="ECO:0000313" key="2">
    <source>
        <dbReference type="EMBL" id="CZE49494.1"/>
    </source>
</evidence>
<evidence type="ECO:0000256" key="1">
    <source>
        <dbReference type="SAM" id="Phobius"/>
    </source>
</evidence>
<evidence type="ECO:0000313" key="3">
    <source>
        <dbReference type="Proteomes" id="UP000069632"/>
    </source>
</evidence>
<dbReference type="RefSeq" id="WP_075540630.1">
    <property type="nucleotide sequence ID" value="NZ_CP053844.1"/>
</dbReference>
<keyword evidence="3" id="KW-1185">Reference proteome</keyword>
<dbReference type="EMBL" id="FIZP01000038">
    <property type="protein sequence ID" value="CZE49494.1"/>
    <property type="molecule type" value="Genomic_DNA"/>
</dbReference>